<reference evidence="5" key="1">
    <citation type="submission" date="2022-08" db="EMBL/GenBank/DDBJ databases">
        <title>Mycobacterium kiyosense sp. nov., scotochromogenic slow-glowing species isolated from respiratory specimens.</title>
        <authorList>
            <person name="Fukano H."/>
            <person name="Kazumi Y."/>
            <person name="Sakagami N."/>
            <person name="Ato M."/>
            <person name="Mitarai S."/>
            <person name="Hoshino Y."/>
        </authorList>
    </citation>
    <scope>NUCLEOTIDE SEQUENCE</scope>
    <source>
        <strain evidence="5">1413</strain>
        <strain evidence="4">SRL2020-028</strain>
    </source>
</reference>
<protein>
    <submittedName>
        <fullName evidence="5">PPE family protein PPE32</fullName>
    </submittedName>
</protein>
<dbReference type="EMBL" id="BRZI01000045">
    <property type="protein sequence ID" value="GLD32480.1"/>
    <property type="molecule type" value="Genomic_DNA"/>
</dbReference>
<comment type="caution">
    <text evidence="5">The sequence shown here is derived from an EMBL/GenBank/DDBJ whole genome shotgun (WGS) entry which is preliminary data.</text>
</comment>
<name>A0A9P3QB25_9MYCO</name>
<organism evidence="5 6">
    <name type="scientific">Mycobacterium kiyosense</name>
    <dbReference type="NCBI Taxonomy" id="2871094"/>
    <lineage>
        <taxon>Bacteria</taxon>
        <taxon>Bacillati</taxon>
        <taxon>Actinomycetota</taxon>
        <taxon>Actinomycetes</taxon>
        <taxon>Mycobacteriales</taxon>
        <taxon>Mycobacteriaceae</taxon>
        <taxon>Mycobacterium</taxon>
    </lineage>
</organism>
<sequence length="451" mass="45463">MVAAAQAWNSVASELSNAASTYRSVISALTAGPWVGPAAASMTTAATSYISWLNEAAAGAEDTAARATAAATAYAQAYASTVPPQLVAANRAMLTRLLATNLLGQNASAIATTEAQYAEMWAQDAAAMYRYATSSASATTLNPFNSPVQNTNSAGTATQSAAVAQATSTSAGNAQSAVASAQRSFAAVPTALQSLAAPAQSTSASDILDTLADLISIFLDLPADIAELTVDVPLSVLGLVSLPLDIGSYGTGVHTDDIVSGWNGEESWPSTAPAPVKEFPAPLLNLSPGTVPPPPRVWGAIGEADTVGNLSVPGTWTIATPAVRPISCEFPLVPAARGAVQPETTTPGSGSTFGQMALAAMAGRALAGTVGTGVGKQGSNASRAERLQVAAAAAIAAETTAAADAGEASGSEPRGVVTGVAAELREFSKLRDEGILTEEEYVEQKNRLLGR</sequence>
<dbReference type="GO" id="GO:0052572">
    <property type="term" value="P:response to host immune response"/>
    <property type="evidence" value="ECO:0007669"/>
    <property type="project" value="TreeGrafter"/>
</dbReference>
<dbReference type="EMBL" id="BRXE01000005">
    <property type="protein sequence ID" value="GLB81733.1"/>
    <property type="molecule type" value="Genomic_DNA"/>
</dbReference>
<dbReference type="Gene3D" id="1.20.1260.20">
    <property type="entry name" value="PPE superfamily"/>
    <property type="match status" value="1"/>
</dbReference>
<feature type="domain" description="PPE" evidence="2">
    <location>
        <begin position="1"/>
        <end position="141"/>
    </location>
</feature>
<gene>
    <name evidence="5" type="primary">PPE32_5</name>
    <name evidence="4" type="synonym">PPE32_1</name>
    <name evidence="5" type="ORF">Mkiyose1413_43630</name>
    <name evidence="4" type="ORF">SRL2020028_09890</name>
</gene>
<dbReference type="InterPro" id="IPR038332">
    <property type="entry name" value="PPE_sf"/>
</dbReference>
<keyword evidence="6" id="KW-1185">Reference proteome</keyword>
<dbReference type="AlphaFoldDB" id="A0A9P3QB25"/>
<evidence type="ECO:0000313" key="5">
    <source>
        <dbReference type="EMBL" id="GLD32480.1"/>
    </source>
</evidence>
<comment type="similarity">
    <text evidence="1">Belongs to the mycobacterial PPE family.</text>
</comment>
<evidence type="ECO:0000313" key="6">
    <source>
        <dbReference type="Proteomes" id="UP001064782"/>
    </source>
</evidence>
<feature type="domain" description="PPE family C-terminal" evidence="3">
    <location>
        <begin position="300"/>
        <end position="375"/>
    </location>
</feature>
<dbReference type="Proteomes" id="UP001064782">
    <property type="component" value="Unassembled WGS sequence"/>
</dbReference>
<accession>A0A9P3QB25</accession>
<evidence type="ECO:0000259" key="2">
    <source>
        <dbReference type="Pfam" id="PF00823"/>
    </source>
</evidence>
<evidence type="ECO:0000313" key="4">
    <source>
        <dbReference type="EMBL" id="GLB81733.1"/>
    </source>
</evidence>
<dbReference type="Pfam" id="PF00823">
    <property type="entry name" value="PPE"/>
    <property type="match status" value="1"/>
</dbReference>
<dbReference type="PANTHER" id="PTHR46766:SF1">
    <property type="entry name" value="GLUTAMINE-RICH PROTEIN 2"/>
    <property type="match status" value="1"/>
</dbReference>
<dbReference type="PANTHER" id="PTHR46766">
    <property type="entry name" value="GLUTAMINE-RICH PROTEIN 2"/>
    <property type="match status" value="1"/>
</dbReference>
<evidence type="ECO:0000256" key="1">
    <source>
        <dbReference type="ARBA" id="ARBA00010652"/>
    </source>
</evidence>
<dbReference type="InterPro" id="IPR022171">
    <property type="entry name" value="PPE_C"/>
</dbReference>
<dbReference type="InterPro" id="IPR000030">
    <property type="entry name" value="PPE_dom"/>
</dbReference>
<dbReference type="Pfam" id="PF12484">
    <property type="entry name" value="PPE-SVP"/>
    <property type="match status" value="1"/>
</dbReference>
<evidence type="ECO:0000259" key="3">
    <source>
        <dbReference type="Pfam" id="PF12484"/>
    </source>
</evidence>
<dbReference type="SUPFAM" id="SSF140459">
    <property type="entry name" value="PE/PPE dimer-like"/>
    <property type="match status" value="1"/>
</dbReference>
<proteinExistence type="inferred from homology"/>
<dbReference type="Proteomes" id="UP001165663">
    <property type="component" value="Unassembled WGS sequence"/>
</dbReference>